<dbReference type="Proteomes" id="UP000037122">
    <property type="component" value="Unassembled WGS sequence"/>
</dbReference>
<gene>
    <name evidence="2" type="ORF">QG37_00253</name>
</gene>
<dbReference type="VEuPathDB" id="FungiDB:B9J08_002031"/>
<evidence type="ECO:0000313" key="2">
    <source>
        <dbReference type="EMBL" id="KNE02450.1"/>
    </source>
</evidence>
<dbReference type="EMBL" id="LGST01000003">
    <property type="protein sequence ID" value="KNE02450.1"/>
    <property type="molecule type" value="Genomic_DNA"/>
</dbReference>
<comment type="caution">
    <text evidence="2">The sequence shown here is derived from an EMBL/GenBank/DDBJ whole genome shotgun (WGS) entry which is preliminary data.</text>
</comment>
<evidence type="ECO:0000256" key="1">
    <source>
        <dbReference type="SAM" id="SignalP"/>
    </source>
</evidence>
<feature type="chain" id="PRO_5005545557" evidence="1">
    <location>
        <begin position="20"/>
        <end position="239"/>
    </location>
</feature>
<feature type="signal peptide" evidence="1">
    <location>
        <begin position="1"/>
        <end position="19"/>
    </location>
</feature>
<dbReference type="VEuPathDB" id="FungiDB:CJJ07_002142"/>
<dbReference type="VEuPathDB" id="FungiDB:QG37_00253"/>
<accession>A0A0L0P876</accession>
<sequence length="239" mass="27382">MLIWFNFVSFLAAAPTGRAMLKLTSKNYPPSSVSSLLLETYRDVYKGNLNDVENFISRAQSMAEKSVCVEQTSFRYFLESAHLSFTSHAASECRLNRNDYYQTVTTPFPYFHSSLYDSGDQIVADLRDKIKELLTEIQLDVKFSDFSNLNYDLQCYGDHYELVQVTYEQTIVVARVMLHVRVPSECSFSSFDPRYDELFTTQMEIEVPVNGLFVCTKGRTKHCSNLKAVVSAPKFRSPL</sequence>
<name>A0A0L0P876_CANAR</name>
<organism evidence="2 3">
    <name type="scientific">Candidozyma auris</name>
    <name type="common">Yeast</name>
    <name type="synonym">Candida auris</name>
    <dbReference type="NCBI Taxonomy" id="498019"/>
    <lineage>
        <taxon>Eukaryota</taxon>
        <taxon>Fungi</taxon>
        <taxon>Dikarya</taxon>
        <taxon>Ascomycota</taxon>
        <taxon>Saccharomycotina</taxon>
        <taxon>Pichiomycetes</taxon>
        <taxon>Metschnikowiaceae</taxon>
        <taxon>Candidozyma</taxon>
    </lineage>
</organism>
<dbReference type="AlphaFoldDB" id="A0A0L0P876"/>
<protein>
    <submittedName>
        <fullName evidence="2">Uncharacterized protein</fullName>
    </submittedName>
</protein>
<proteinExistence type="predicted"/>
<keyword evidence="1" id="KW-0732">Signal</keyword>
<evidence type="ECO:0000313" key="3">
    <source>
        <dbReference type="Proteomes" id="UP000037122"/>
    </source>
</evidence>
<dbReference type="VEuPathDB" id="FungiDB:CJI97_002222"/>
<reference evidence="3" key="1">
    <citation type="journal article" date="2015" name="BMC Genomics">
        <title>Draft genome of a commonly misdiagnosed multidrug resistant pathogen Candida auris.</title>
        <authorList>
            <person name="Chatterjee S."/>
            <person name="Alampalli S.V."/>
            <person name="Nageshan R.K."/>
            <person name="Chettiar S.T."/>
            <person name="Joshi S."/>
            <person name="Tatu U.S."/>
        </authorList>
    </citation>
    <scope>NUCLEOTIDE SEQUENCE [LARGE SCALE GENOMIC DNA]</scope>
    <source>
        <strain evidence="3">6684</strain>
    </source>
</reference>